<dbReference type="InterPro" id="IPR009057">
    <property type="entry name" value="Homeodomain-like_sf"/>
</dbReference>
<evidence type="ECO:0000256" key="1">
    <source>
        <dbReference type="ARBA" id="ARBA00004123"/>
    </source>
</evidence>
<keyword evidence="7" id="KW-1185">Reference proteome</keyword>
<protein>
    <recommendedName>
        <fullName evidence="5">Homeobox domain-containing protein</fullName>
    </recommendedName>
</protein>
<keyword evidence="2 3" id="KW-0539">Nucleus</keyword>
<sequence>MEESLDGREGGTSAPAFDSAAILNDDVSPTTSFCYNIPNLFNGLGPGSVLCERQETEVGDSYTNPEPAEEPDKQQYEEDEEYSPSSGSRSDMPKRKQRRYRTTFSNIQLEQLEAAFHKTHYPDVWFQNRRAKWRKQQKSGCEPYPRPRSPEQRSPSSLALEMRDYITIPVSSPQLLNMAEASNSNSYGGKKQTAPAIHIAALPTRQNSHLDLPSFSIPIQYNIGNFKKASEDVQLNLETDVQTNQWDLRMMPNFNLMNIKPIIDTRENLDVKYEVKNESVNRTNYNEININQTIESVDLLGKETVNEGQTISPDFEIERFQYHNENEKRFRESFDEAMMEDGRNEFECDNDFLCKNNYEKNDEKRSEFEECHLLDTEGSVAVGITNFENNL</sequence>
<evidence type="ECO:0000256" key="2">
    <source>
        <dbReference type="PROSITE-ProRule" id="PRU00108"/>
    </source>
</evidence>
<organism evidence="6 7">
    <name type="scientific">Leptidea sinapis</name>
    <dbReference type="NCBI Taxonomy" id="189913"/>
    <lineage>
        <taxon>Eukaryota</taxon>
        <taxon>Metazoa</taxon>
        <taxon>Ecdysozoa</taxon>
        <taxon>Arthropoda</taxon>
        <taxon>Hexapoda</taxon>
        <taxon>Insecta</taxon>
        <taxon>Pterygota</taxon>
        <taxon>Neoptera</taxon>
        <taxon>Endopterygota</taxon>
        <taxon>Lepidoptera</taxon>
        <taxon>Glossata</taxon>
        <taxon>Ditrysia</taxon>
        <taxon>Papilionoidea</taxon>
        <taxon>Pieridae</taxon>
        <taxon>Dismorphiinae</taxon>
        <taxon>Leptidea</taxon>
    </lineage>
</organism>
<reference evidence="6 7" key="1">
    <citation type="submission" date="2017-07" db="EMBL/GenBank/DDBJ databases">
        <authorList>
            <person name="Talla V."/>
            <person name="Backstrom N."/>
        </authorList>
    </citation>
    <scope>NUCLEOTIDE SEQUENCE [LARGE SCALE GENOMIC DNA]</scope>
</reference>
<dbReference type="CDD" id="cd00086">
    <property type="entry name" value="homeodomain"/>
    <property type="match status" value="1"/>
</dbReference>
<dbReference type="PANTHER" id="PTHR24329:SF543">
    <property type="entry name" value="FI01017P-RELATED"/>
    <property type="match status" value="1"/>
</dbReference>
<feature type="domain" description="Homeobox" evidence="5">
    <location>
        <begin position="124"/>
        <end position="136"/>
    </location>
</feature>
<dbReference type="SUPFAM" id="SSF46689">
    <property type="entry name" value="Homeodomain-like"/>
    <property type="match status" value="1"/>
</dbReference>
<feature type="region of interest" description="Disordered" evidence="4">
    <location>
        <begin position="136"/>
        <end position="156"/>
    </location>
</feature>
<dbReference type="Proteomes" id="UP000324832">
    <property type="component" value="Unassembled WGS sequence"/>
</dbReference>
<feature type="DNA-binding region" description="Homeobox" evidence="2">
    <location>
        <begin position="126"/>
        <end position="137"/>
    </location>
</feature>
<keyword evidence="2 3" id="KW-0238">DNA-binding</keyword>
<dbReference type="Pfam" id="PF00046">
    <property type="entry name" value="Homeodomain"/>
    <property type="match status" value="1"/>
</dbReference>
<feature type="region of interest" description="Disordered" evidence="4">
    <location>
        <begin position="54"/>
        <end position="99"/>
    </location>
</feature>
<evidence type="ECO:0000259" key="5">
    <source>
        <dbReference type="PROSITE" id="PS50071"/>
    </source>
</evidence>
<comment type="subcellular location">
    <subcellularLocation>
        <location evidence="1 2 3">Nucleus</location>
    </subcellularLocation>
</comment>
<accession>A0A5E4QNI2</accession>
<dbReference type="AlphaFoldDB" id="A0A5E4QNI2"/>
<evidence type="ECO:0000256" key="3">
    <source>
        <dbReference type="RuleBase" id="RU000682"/>
    </source>
</evidence>
<evidence type="ECO:0000313" key="7">
    <source>
        <dbReference type="Proteomes" id="UP000324832"/>
    </source>
</evidence>
<evidence type="ECO:0000256" key="4">
    <source>
        <dbReference type="SAM" id="MobiDB-lite"/>
    </source>
</evidence>
<dbReference type="GO" id="GO:0000981">
    <property type="term" value="F:DNA-binding transcription factor activity, RNA polymerase II-specific"/>
    <property type="evidence" value="ECO:0007669"/>
    <property type="project" value="TreeGrafter"/>
</dbReference>
<dbReference type="PROSITE" id="PS50071">
    <property type="entry name" value="HOMEOBOX_2"/>
    <property type="match status" value="1"/>
</dbReference>
<gene>
    <name evidence="6" type="ORF">LSINAPIS_LOCUS10150</name>
</gene>
<dbReference type="GO" id="GO:0000977">
    <property type="term" value="F:RNA polymerase II transcription regulatory region sequence-specific DNA binding"/>
    <property type="evidence" value="ECO:0007669"/>
    <property type="project" value="TreeGrafter"/>
</dbReference>
<dbReference type="InterPro" id="IPR001356">
    <property type="entry name" value="HD"/>
</dbReference>
<name>A0A5E4QNI2_9NEOP</name>
<dbReference type="PANTHER" id="PTHR24329">
    <property type="entry name" value="HOMEOBOX PROTEIN ARISTALESS"/>
    <property type="match status" value="1"/>
</dbReference>
<dbReference type="SMART" id="SM00389">
    <property type="entry name" value="HOX"/>
    <property type="match status" value="1"/>
</dbReference>
<keyword evidence="2 3" id="KW-0371">Homeobox</keyword>
<evidence type="ECO:0000313" key="6">
    <source>
        <dbReference type="EMBL" id="VVC99238.1"/>
    </source>
</evidence>
<dbReference type="EMBL" id="FZQP02004001">
    <property type="protein sequence ID" value="VVC99238.1"/>
    <property type="molecule type" value="Genomic_DNA"/>
</dbReference>
<proteinExistence type="predicted"/>
<dbReference type="GO" id="GO:0005634">
    <property type="term" value="C:nucleus"/>
    <property type="evidence" value="ECO:0007669"/>
    <property type="project" value="UniProtKB-SubCell"/>
</dbReference>
<dbReference type="InterPro" id="IPR050649">
    <property type="entry name" value="Paired_Homeobox_TFs"/>
</dbReference>
<dbReference type="Gene3D" id="1.10.10.60">
    <property type="entry name" value="Homeodomain-like"/>
    <property type="match status" value="1"/>
</dbReference>